<dbReference type="InterPro" id="IPR030390">
    <property type="entry name" value="MeTrfase_TrmA_AS"/>
</dbReference>
<proteinExistence type="inferred from homology"/>
<dbReference type="SUPFAM" id="SSF53335">
    <property type="entry name" value="S-adenosyl-L-methionine-dependent methyltransferases"/>
    <property type="match status" value="1"/>
</dbReference>
<dbReference type="Gene3D" id="2.40.50.140">
    <property type="entry name" value="Nucleic acid-binding proteins"/>
    <property type="match status" value="1"/>
</dbReference>
<name>A0ABS2MU88_9FIRM</name>
<sequence>MFKVKIIDLSESGHGIGKVDGFTWFVEGAVPGDLVMARPIRQKKTYGNAVVHEILKASDSRTTPPCPVFPRCGGCQIQHIQYSEQLKLKQKLVKDAFQRIGGISSTPVLPTLGMKDPWQYRNKGIYHVHPGKSGPVIGFYQEKSHVLVPVLDCLIQSASHSKILKALMQYMRDFDVEAFDSHRKKGVIREIVIRESAASGHIMIVLVTTTKSLKMSNALVKLLTETNPNIVSIYQNINPRENVHVFGHETRPLFETQSFVEKMGDAVFEISPLSFFQVNTRQADVLYGKTVDFAGLTGNEIVYDLYCGTGTLAIHMASKAKHVYGVELYAPAIEDAKRNTALNGMNNISWLIGKAEEEIEGLIERTGTPDVIVLDPPRSGCDSALIEMLKTISPSKIVYVSCKPSTLARDVKMLSEAGYEAVKIQPVDMFGHSMHVETIVALYKKD</sequence>
<dbReference type="NCBIfam" id="TIGR00479">
    <property type="entry name" value="rumA"/>
    <property type="match status" value="1"/>
</dbReference>
<keyword evidence="8" id="KW-1185">Reference proteome</keyword>
<dbReference type="EMBL" id="JAFBDT010000042">
    <property type="protein sequence ID" value="MBM7562972.1"/>
    <property type="molecule type" value="Genomic_DNA"/>
</dbReference>
<organism evidence="7 8">
    <name type="scientific">Fusibacter tunisiensis</name>
    <dbReference type="NCBI Taxonomy" id="1008308"/>
    <lineage>
        <taxon>Bacteria</taxon>
        <taxon>Bacillati</taxon>
        <taxon>Bacillota</taxon>
        <taxon>Clostridia</taxon>
        <taxon>Eubacteriales</taxon>
        <taxon>Eubacteriales Family XII. Incertae Sedis</taxon>
        <taxon>Fusibacter</taxon>
    </lineage>
</organism>
<evidence type="ECO:0000256" key="1">
    <source>
        <dbReference type="ARBA" id="ARBA00022603"/>
    </source>
</evidence>
<comment type="similarity">
    <text evidence="4">Belongs to the class I-like SAM-binding methyltransferase superfamily. RNA M5U methyltransferase family.</text>
</comment>
<evidence type="ECO:0000256" key="2">
    <source>
        <dbReference type="ARBA" id="ARBA00022679"/>
    </source>
</evidence>
<dbReference type="GO" id="GO:0008168">
    <property type="term" value="F:methyltransferase activity"/>
    <property type="evidence" value="ECO:0007669"/>
    <property type="project" value="UniProtKB-KW"/>
</dbReference>
<dbReference type="PANTHER" id="PTHR11061:SF30">
    <property type="entry name" value="TRNA (URACIL(54)-C(5))-METHYLTRANSFERASE"/>
    <property type="match status" value="1"/>
</dbReference>
<evidence type="ECO:0000256" key="3">
    <source>
        <dbReference type="ARBA" id="ARBA00022691"/>
    </source>
</evidence>
<dbReference type="EC" id="2.1.1.190" evidence="7"/>
<dbReference type="Gene3D" id="3.40.50.150">
    <property type="entry name" value="Vaccinia Virus protein VP39"/>
    <property type="match status" value="1"/>
</dbReference>
<feature type="domain" description="TRAM" evidence="6">
    <location>
        <begin position="1"/>
        <end position="53"/>
    </location>
</feature>
<feature type="binding site" evidence="4">
    <location>
        <position position="327"/>
    </location>
    <ligand>
        <name>S-adenosyl-L-methionine</name>
        <dbReference type="ChEBI" id="CHEBI:59789"/>
    </ligand>
</feature>
<feature type="binding site" evidence="4">
    <location>
        <position position="375"/>
    </location>
    <ligand>
        <name>S-adenosyl-L-methionine</name>
        <dbReference type="ChEBI" id="CHEBI:59789"/>
    </ligand>
</feature>
<dbReference type="InterPro" id="IPR029063">
    <property type="entry name" value="SAM-dependent_MTases_sf"/>
</dbReference>
<dbReference type="GO" id="GO:0032259">
    <property type="term" value="P:methylation"/>
    <property type="evidence" value="ECO:0007669"/>
    <property type="project" value="UniProtKB-KW"/>
</dbReference>
<evidence type="ECO:0000313" key="7">
    <source>
        <dbReference type="EMBL" id="MBM7562972.1"/>
    </source>
</evidence>
<dbReference type="Gene3D" id="2.40.50.1070">
    <property type="match status" value="1"/>
</dbReference>
<dbReference type="InterPro" id="IPR010280">
    <property type="entry name" value="U5_MeTrfase_fam"/>
</dbReference>
<feature type="binding site" evidence="4">
    <location>
        <position position="306"/>
    </location>
    <ligand>
        <name>S-adenosyl-L-methionine</name>
        <dbReference type="ChEBI" id="CHEBI:59789"/>
    </ligand>
</feature>
<dbReference type="PROSITE" id="PS51687">
    <property type="entry name" value="SAM_MT_RNA_M5U"/>
    <property type="match status" value="1"/>
</dbReference>
<reference evidence="7 8" key="1">
    <citation type="submission" date="2021-01" db="EMBL/GenBank/DDBJ databases">
        <title>Genomic Encyclopedia of Type Strains, Phase IV (KMG-IV): sequencing the most valuable type-strain genomes for metagenomic binning, comparative biology and taxonomic classification.</title>
        <authorList>
            <person name="Goeker M."/>
        </authorList>
    </citation>
    <scope>NUCLEOTIDE SEQUENCE [LARGE SCALE GENOMIC DNA]</scope>
    <source>
        <strain evidence="7 8">DSM 24436</strain>
    </source>
</reference>
<dbReference type="PROSITE" id="PS50926">
    <property type="entry name" value="TRAM"/>
    <property type="match status" value="1"/>
</dbReference>
<dbReference type="InterPro" id="IPR012340">
    <property type="entry name" value="NA-bd_OB-fold"/>
</dbReference>
<dbReference type="InterPro" id="IPR002792">
    <property type="entry name" value="TRAM_dom"/>
</dbReference>
<dbReference type="RefSeq" id="WP_204665397.1">
    <property type="nucleotide sequence ID" value="NZ_JAFBDT010000042.1"/>
</dbReference>
<dbReference type="Pfam" id="PF01938">
    <property type="entry name" value="TRAM"/>
    <property type="match status" value="1"/>
</dbReference>
<evidence type="ECO:0000256" key="4">
    <source>
        <dbReference type="PROSITE-ProRule" id="PRU01024"/>
    </source>
</evidence>
<protein>
    <submittedName>
        <fullName evidence="7">23S rRNA (Uracil1939-C5)-methyltransferase</fullName>
        <ecNumber evidence="7">2.1.1.190</ecNumber>
    </submittedName>
</protein>
<keyword evidence="1 4" id="KW-0489">Methyltransferase</keyword>
<evidence type="ECO:0000256" key="5">
    <source>
        <dbReference type="PROSITE-ProRule" id="PRU10015"/>
    </source>
</evidence>
<dbReference type="CDD" id="cd02440">
    <property type="entry name" value="AdoMet_MTases"/>
    <property type="match status" value="1"/>
</dbReference>
<dbReference type="SUPFAM" id="SSF50249">
    <property type="entry name" value="Nucleic acid-binding proteins"/>
    <property type="match status" value="1"/>
</dbReference>
<keyword evidence="3 4" id="KW-0949">S-adenosyl-L-methionine</keyword>
<gene>
    <name evidence="7" type="ORF">JOC49_002546</name>
</gene>
<dbReference type="Proteomes" id="UP000767854">
    <property type="component" value="Unassembled WGS sequence"/>
</dbReference>
<dbReference type="Pfam" id="PF05958">
    <property type="entry name" value="tRNA_U5-meth_tr"/>
    <property type="match status" value="1"/>
</dbReference>
<feature type="active site" evidence="5">
    <location>
        <position position="402"/>
    </location>
</feature>
<feature type="binding site" evidence="4">
    <location>
        <position position="277"/>
    </location>
    <ligand>
        <name>S-adenosyl-L-methionine</name>
        <dbReference type="ChEBI" id="CHEBI:59789"/>
    </ligand>
</feature>
<keyword evidence="2 4" id="KW-0808">Transferase</keyword>
<feature type="active site" description="Nucleophile" evidence="4">
    <location>
        <position position="402"/>
    </location>
</feature>
<comment type="caution">
    <text evidence="7">The sequence shown here is derived from an EMBL/GenBank/DDBJ whole genome shotgun (WGS) entry which is preliminary data.</text>
</comment>
<dbReference type="PROSITE" id="PS01230">
    <property type="entry name" value="TRMA_1"/>
    <property type="match status" value="1"/>
</dbReference>
<accession>A0ABS2MU88</accession>
<evidence type="ECO:0000259" key="6">
    <source>
        <dbReference type="PROSITE" id="PS50926"/>
    </source>
</evidence>
<dbReference type="PANTHER" id="PTHR11061">
    <property type="entry name" value="RNA M5U METHYLTRANSFERASE"/>
    <property type="match status" value="1"/>
</dbReference>
<evidence type="ECO:0000313" key="8">
    <source>
        <dbReference type="Proteomes" id="UP000767854"/>
    </source>
</evidence>